<reference evidence="1" key="1">
    <citation type="journal article" date="2022" name="Nat. Microbiol.">
        <title>Unique mobile elements and scalable gene flow at the prokaryote-eukaryote boundary revealed by circularized Asgard archaea genomes.</title>
        <authorList>
            <person name="Wu F."/>
            <person name="Speth D.R."/>
            <person name="Philosof A."/>
            <person name="Cremiere A."/>
            <person name="Narayanan A."/>
            <person name="Barco R.A."/>
            <person name="Connon S.A."/>
            <person name="Amend J.P."/>
            <person name="Antoshechkin I.A."/>
            <person name="Orphan V.J."/>
        </authorList>
    </citation>
    <scope>NUCLEOTIDE SEQUENCE</scope>
    <source>
        <strain evidence="1">PR6</strain>
    </source>
</reference>
<sequence>MSKILSLKEINNDVTIEKMELIINLYEQGTLTKKEASKLAEHLLKKFKAFKPQKEKKEQYEFILDLCISLTTIKRAEERFEQHYLKSLKEELVKAKKM</sequence>
<dbReference type="Proteomes" id="UP001200513">
    <property type="component" value="Chromosome"/>
</dbReference>
<organism evidence="1">
    <name type="scientific">Candidatus Heimdallarchaeum endolithica</name>
    <dbReference type="NCBI Taxonomy" id="2876572"/>
    <lineage>
        <taxon>Archaea</taxon>
        <taxon>Promethearchaeati</taxon>
        <taxon>Candidatus Heimdallarchaeota</taxon>
        <taxon>Candidatus Heimdallarchaeia (ex Rinke et al. 2021) (nom. nud.)</taxon>
        <taxon>Candidatus Heimdallarchaeales</taxon>
        <taxon>Candidatus Heimdallarchaeaceae</taxon>
        <taxon>Candidatus Heimdallarchaeum</taxon>
    </lineage>
</organism>
<name>A0A9Y1BNC9_9ARCH</name>
<dbReference type="AlphaFoldDB" id="A0A9Y1BNC9"/>
<evidence type="ECO:0000313" key="1">
    <source>
        <dbReference type="EMBL" id="UJG42233.1"/>
    </source>
</evidence>
<accession>A0A9Y1BNC9</accession>
<protein>
    <submittedName>
        <fullName evidence="1">Uncharacterized protein</fullName>
    </submittedName>
</protein>
<gene>
    <name evidence="1" type="ORF">K9W46_07410</name>
</gene>
<proteinExistence type="predicted"/>
<dbReference type="EMBL" id="CP084167">
    <property type="protein sequence ID" value="UJG42233.1"/>
    <property type="molecule type" value="Genomic_DNA"/>
</dbReference>